<feature type="compositionally biased region" description="Low complexity" evidence="1">
    <location>
        <begin position="29"/>
        <end position="44"/>
    </location>
</feature>
<name>A0AAW0ENU4_9TRYP</name>
<evidence type="ECO:0000256" key="1">
    <source>
        <dbReference type="SAM" id="MobiDB-lite"/>
    </source>
</evidence>
<sequence length="635" mass="63893">MASRATPAPKTGPEKSTSPNKDAAKVGGAASSAPPVADPSTATTKGSRRAQGWHTAVGSTTLPPASGANQPALDAKVLGGSRTNSGIARRSSVQFSKDALDNQSGPRTPKPRVGASRDDAADFRQSMADFLTVMYGDKTASGAVGAGAKGGAGEPGASRPAPLAGRAPPPPLASPRTGAPGNTGPLTKGLTANSGAHPQGDRIDTLVESLVRAYSRRAISARGDLHSSTAAAPDDEAPITYQRPRQANYRRAVASPRLSHGGGSAHDNNEVSVFVSQAMDNILGPGGMRGGQGLSSNRSILSSLGLDKNLFNLMQFQTHSSLQNVVVEGEDSDTVLEPMYVGEQALFRSVGTRPNMNDVSVSKSMRGFGPPAPPGTGKDTRLNATLAPLRGASGGPHPTSGGPTPAPPKAAVGWTRKPSLDSDEVKNAAGVGARGSSGKGATEAVCMSLDSKALGRADGVDGDADDSWGEVPATGSPAKATDSGGRPPVVSSARSLLDYSKARASAAVQRVFGALLDEEQLKRDVVIAVEHQLRGYITSLEREEGAKRKSGGGPSGGAGRRRGSNGGSGAGGESSATAAPSVGSRKATVKPATSAGSTGGGSGRGTAGKDAAPLMQNVLDFLQESAGGANLSNTS</sequence>
<dbReference type="Proteomes" id="UP001430356">
    <property type="component" value="Unassembled WGS sequence"/>
</dbReference>
<feature type="compositionally biased region" description="Gly residues" evidence="1">
    <location>
        <begin position="551"/>
        <end position="572"/>
    </location>
</feature>
<organism evidence="2 3">
    <name type="scientific">Novymonas esmeraldas</name>
    <dbReference type="NCBI Taxonomy" id="1808958"/>
    <lineage>
        <taxon>Eukaryota</taxon>
        <taxon>Discoba</taxon>
        <taxon>Euglenozoa</taxon>
        <taxon>Kinetoplastea</taxon>
        <taxon>Metakinetoplastina</taxon>
        <taxon>Trypanosomatida</taxon>
        <taxon>Trypanosomatidae</taxon>
        <taxon>Novymonas</taxon>
    </lineage>
</organism>
<evidence type="ECO:0000313" key="2">
    <source>
        <dbReference type="EMBL" id="KAK7195142.1"/>
    </source>
</evidence>
<feature type="compositionally biased region" description="Gly residues" evidence="1">
    <location>
        <begin position="597"/>
        <end position="606"/>
    </location>
</feature>
<keyword evidence="3" id="KW-1185">Reference proteome</keyword>
<reference evidence="2 3" key="1">
    <citation type="journal article" date="2021" name="MBio">
        <title>A New Model Trypanosomatid, Novymonas esmeraldas: Genomic Perception of Its 'Candidatus Pandoraea novymonadis' Endosymbiont.</title>
        <authorList>
            <person name="Zakharova A."/>
            <person name="Saura A."/>
            <person name="Butenko A."/>
            <person name="Podesvova L."/>
            <person name="Warmusova S."/>
            <person name="Kostygov A.Y."/>
            <person name="Nenarokova A."/>
            <person name="Lukes J."/>
            <person name="Opperdoes F.R."/>
            <person name="Yurchenko V."/>
        </authorList>
    </citation>
    <scope>NUCLEOTIDE SEQUENCE [LARGE SCALE GENOMIC DNA]</scope>
    <source>
        <strain evidence="2 3">E262AT.01</strain>
    </source>
</reference>
<gene>
    <name evidence="2" type="ORF">NESM_000438300</name>
</gene>
<feature type="compositionally biased region" description="Low complexity" evidence="1">
    <location>
        <begin position="155"/>
        <end position="166"/>
    </location>
</feature>
<protein>
    <submittedName>
        <fullName evidence="2">Uncharacterized protein</fullName>
    </submittedName>
</protein>
<proteinExistence type="predicted"/>
<feature type="compositionally biased region" description="Gly residues" evidence="1">
    <location>
        <begin position="144"/>
        <end position="154"/>
    </location>
</feature>
<feature type="region of interest" description="Disordered" evidence="1">
    <location>
        <begin position="457"/>
        <end position="491"/>
    </location>
</feature>
<feature type="compositionally biased region" description="Polar residues" evidence="1">
    <location>
        <begin position="57"/>
        <end position="69"/>
    </location>
</feature>
<feature type="region of interest" description="Disordered" evidence="1">
    <location>
        <begin position="141"/>
        <end position="201"/>
    </location>
</feature>
<feature type="region of interest" description="Disordered" evidence="1">
    <location>
        <begin position="1"/>
        <end position="121"/>
    </location>
</feature>
<evidence type="ECO:0000313" key="3">
    <source>
        <dbReference type="Proteomes" id="UP001430356"/>
    </source>
</evidence>
<feature type="region of interest" description="Disordered" evidence="1">
    <location>
        <begin position="543"/>
        <end position="611"/>
    </location>
</feature>
<feature type="compositionally biased region" description="Polar residues" evidence="1">
    <location>
        <begin position="81"/>
        <end position="106"/>
    </location>
</feature>
<comment type="caution">
    <text evidence="2">The sequence shown here is derived from an EMBL/GenBank/DDBJ whole genome shotgun (WGS) entry which is preliminary data.</text>
</comment>
<accession>A0AAW0ENU4</accession>
<feature type="compositionally biased region" description="Low complexity" evidence="1">
    <location>
        <begin position="395"/>
        <end position="413"/>
    </location>
</feature>
<feature type="region of interest" description="Disordered" evidence="1">
    <location>
        <begin position="387"/>
        <end position="423"/>
    </location>
</feature>
<dbReference type="EMBL" id="JAECZO010000048">
    <property type="protein sequence ID" value="KAK7195142.1"/>
    <property type="molecule type" value="Genomic_DNA"/>
</dbReference>
<dbReference type="AlphaFoldDB" id="A0AAW0ENU4"/>